<accession>A0A0C3CT22</accession>
<organism evidence="2 3">
    <name type="scientific">Oidiodendron maius (strain Zn)</name>
    <dbReference type="NCBI Taxonomy" id="913774"/>
    <lineage>
        <taxon>Eukaryota</taxon>
        <taxon>Fungi</taxon>
        <taxon>Dikarya</taxon>
        <taxon>Ascomycota</taxon>
        <taxon>Pezizomycotina</taxon>
        <taxon>Leotiomycetes</taxon>
        <taxon>Leotiomycetes incertae sedis</taxon>
        <taxon>Myxotrichaceae</taxon>
        <taxon>Oidiodendron</taxon>
    </lineage>
</organism>
<reference evidence="3" key="2">
    <citation type="submission" date="2015-01" db="EMBL/GenBank/DDBJ databases">
        <title>Evolutionary Origins and Diversification of the Mycorrhizal Mutualists.</title>
        <authorList>
            <consortium name="DOE Joint Genome Institute"/>
            <consortium name="Mycorrhizal Genomics Consortium"/>
            <person name="Kohler A."/>
            <person name="Kuo A."/>
            <person name="Nagy L.G."/>
            <person name="Floudas D."/>
            <person name="Copeland A."/>
            <person name="Barry K.W."/>
            <person name="Cichocki N."/>
            <person name="Veneault-Fourrey C."/>
            <person name="LaButti K."/>
            <person name="Lindquist E.A."/>
            <person name="Lipzen A."/>
            <person name="Lundell T."/>
            <person name="Morin E."/>
            <person name="Murat C."/>
            <person name="Riley R."/>
            <person name="Ohm R."/>
            <person name="Sun H."/>
            <person name="Tunlid A."/>
            <person name="Henrissat B."/>
            <person name="Grigoriev I.V."/>
            <person name="Hibbett D.S."/>
            <person name="Martin F."/>
        </authorList>
    </citation>
    <scope>NUCLEOTIDE SEQUENCE [LARGE SCALE GENOMIC DNA]</scope>
    <source>
        <strain evidence="3">Zn</strain>
    </source>
</reference>
<dbReference type="Proteomes" id="UP000054321">
    <property type="component" value="Unassembled WGS sequence"/>
</dbReference>
<keyword evidence="3" id="KW-1185">Reference proteome</keyword>
<name>A0A0C3CT22_OIDMZ</name>
<dbReference type="InParanoid" id="A0A0C3CT22"/>
<dbReference type="EMBL" id="KN832905">
    <property type="protein sequence ID" value="KIM92832.1"/>
    <property type="molecule type" value="Genomic_DNA"/>
</dbReference>
<keyword evidence="1" id="KW-0472">Membrane</keyword>
<feature type="transmembrane region" description="Helical" evidence="1">
    <location>
        <begin position="24"/>
        <end position="40"/>
    </location>
</feature>
<evidence type="ECO:0000256" key="1">
    <source>
        <dbReference type="SAM" id="Phobius"/>
    </source>
</evidence>
<keyword evidence="1" id="KW-1133">Transmembrane helix</keyword>
<gene>
    <name evidence="2" type="ORF">OIDMADRAFT_138926</name>
</gene>
<dbReference type="AlphaFoldDB" id="A0A0C3CT22"/>
<evidence type="ECO:0000313" key="2">
    <source>
        <dbReference type="EMBL" id="KIM92832.1"/>
    </source>
</evidence>
<dbReference type="HOGENOM" id="CLU_3038005_0_0_1"/>
<feature type="non-terminal residue" evidence="2">
    <location>
        <position position="1"/>
    </location>
</feature>
<sequence>FSLLKNIIIKYRIINIDIYNFNKTRFIIDIILTVIVVISLKKSSRVKTKQSNNYK</sequence>
<evidence type="ECO:0000313" key="3">
    <source>
        <dbReference type="Proteomes" id="UP000054321"/>
    </source>
</evidence>
<proteinExistence type="predicted"/>
<keyword evidence="1" id="KW-0812">Transmembrane</keyword>
<protein>
    <submittedName>
        <fullName evidence="2">Uncharacterized protein</fullName>
    </submittedName>
</protein>
<reference evidence="2 3" key="1">
    <citation type="submission" date="2014-04" db="EMBL/GenBank/DDBJ databases">
        <authorList>
            <consortium name="DOE Joint Genome Institute"/>
            <person name="Kuo A."/>
            <person name="Martino E."/>
            <person name="Perotto S."/>
            <person name="Kohler A."/>
            <person name="Nagy L.G."/>
            <person name="Floudas D."/>
            <person name="Copeland A."/>
            <person name="Barry K.W."/>
            <person name="Cichocki N."/>
            <person name="Veneault-Fourrey C."/>
            <person name="LaButti K."/>
            <person name="Lindquist E.A."/>
            <person name="Lipzen A."/>
            <person name="Lundell T."/>
            <person name="Morin E."/>
            <person name="Murat C."/>
            <person name="Sun H."/>
            <person name="Tunlid A."/>
            <person name="Henrissat B."/>
            <person name="Grigoriev I.V."/>
            <person name="Hibbett D.S."/>
            <person name="Martin F."/>
            <person name="Nordberg H.P."/>
            <person name="Cantor M.N."/>
            <person name="Hua S.X."/>
        </authorList>
    </citation>
    <scope>NUCLEOTIDE SEQUENCE [LARGE SCALE GENOMIC DNA]</scope>
    <source>
        <strain evidence="2 3">Zn</strain>
    </source>
</reference>